<dbReference type="Pfam" id="PF24883">
    <property type="entry name" value="NPHP3_N"/>
    <property type="match status" value="1"/>
</dbReference>
<keyword evidence="1" id="KW-0677">Repeat</keyword>
<evidence type="ECO:0000259" key="2">
    <source>
        <dbReference type="Pfam" id="PF24883"/>
    </source>
</evidence>
<evidence type="ECO:0000256" key="1">
    <source>
        <dbReference type="ARBA" id="ARBA00022737"/>
    </source>
</evidence>
<evidence type="ECO:0000313" key="3">
    <source>
        <dbReference type="EMBL" id="KAF8871388.1"/>
    </source>
</evidence>
<evidence type="ECO:0000313" key="4">
    <source>
        <dbReference type="Proteomes" id="UP000724874"/>
    </source>
</evidence>
<dbReference type="InterPro" id="IPR027417">
    <property type="entry name" value="P-loop_NTPase"/>
</dbReference>
<name>A0A9P5N831_GYMJU</name>
<dbReference type="PANTHER" id="PTHR10039:SF17">
    <property type="entry name" value="FUNGAL STAND N-TERMINAL GOODBYE DOMAIN-CONTAINING PROTEIN-RELATED"/>
    <property type="match status" value="1"/>
</dbReference>
<dbReference type="AlphaFoldDB" id="A0A9P5N831"/>
<organism evidence="3 4">
    <name type="scientific">Gymnopilus junonius</name>
    <name type="common">Spectacular rustgill mushroom</name>
    <name type="synonym">Gymnopilus spectabilis subsp. junonius</name>
    <dbReference type="NCBI Taxonomy" id="109634"/>
    <lineage>
        <taxon>Eukaryota</taxon>
        <taxon>Fungi</taxon>
        <taxon>Dikarya</taxon>
        <taxon>Basidiomycota</taxon>
        <taxon>Agaricomycotina</taxon>
        <taxon>Agaricomycetes</taxon>
        <taxon>Agaricomycetidae</taxon>
        <taxon>Agaricales</taxon>
        <taxon>Agaricineae</taxon>
        <taxon>Hymenogastraceae</taxon>
        <taxon>Gymnopilus</taxon>
    </lineage>
</organism>
<reference evidence="3" key="1">
    <citation type="submission" date="2020-11" db="EMBL/GenBank/DDBJ databases">
        <authorList>
            <consortium name="DOE Joint Genome Institute"/>
            <person name="Ahrendt S."/>
            <person name="Riley R."/>
            <person name="Andreopoulos W."/>
            <person name="LaButti K."/>
            <person name="Pangilinan J."/>
            <person name="Ruiz-duenas F.J."/>
            <person name="Barrasa J.M."/>
            <person name="Sanchez-Garcia M."/>
            <person name="Camarero S."/>
            <person name="Miyauchi S."/>
            <person name="Serrano A."/>
            <person name="Linde D."/>
            <person name="Babiker R."/>
            <person name="Drula E."/>
            <person name="Ayuso-Fernandez I."/>
            <person name="Pacheco R."/>
            <person name="Padilla G."/>
            <person name="Ferreira P."/>
            <person name="Barriuso J."/>
            <person name="Kellner H."/>
            <person name="Castanera R."/>
            <person name="Alfaro M."/>
            <person name="Ramirez L."/>
            <person name="Pisabarro A.G."/>
            <person name="Kuo A."/>
            <person name="Tritt A."/>
            <person name="Lipzen A."/>
            <person name="He G."/>
            <person name="Yan M."/>
            <person name="Ng V."/>
            <person name="Cullen D."/>
            <person name="Martin F."/>
            <person name="Rosso M.-N."/>
            <person name="Henrissat B."/>
            <person name="Hibbett D."/>
            <person name="Martinez A.T."/>
            <person name="Grigoriev I.V."/>
        </authorList>
    </citation>
    <scope>NUCLEOTIDE SEQUENCE</scope>
    <source>
        <strain evidence="3">AH 44721</strain>
    </source>
</reference>
<protein>
    <recommendedName>
        <fullName evidence="2">Nephrocystin 3-like N-terminal domain-containing protein</fullName>
    </recommendedName>
</protein>
<comment type="caution">
    <text evidence="3">The sequence shown here is derived from an EMBL/GenBank/DDBJ whole genome shotgun (WGS) entry which is preliminary data.</text>
</comment>
<keyword evidence="4" id="KW-1185">Reference proteome</keyword>
<dbReference type="OrthoDB" id="163438at2759"/>
<dbReference type="Proteomes" id="UP000724874">
    <property type="component" value="Unassembled WGS sequence"/>
</dbReference>
<dbReference type="SUPFAM" id="SSF52540">
    <property type="entry name" value="P-loop containing nucleoside triphosphate hydrolases"/>
    <property type="match status" value="1"/>
</dbReference>
<feature type="domain" description="Nephrocystin 3-like N-terminal" evidence="2">
    <location>
        <begin position="40"/>
        <end position="158"/>
    </location>
</feature>
<proteinExistence type="predicted"/>
<accession>A0A9P5N831</accession>
<dbReference type="PANTHER" id="PTHR10039">
    <property type="entry name" value="AMELOGENIN"/>
    <property type="match status" value="1"/>
</dbReference>
<sequence length="578" mass="65704">MPTFVGTASEGLKVLYGRVATDAMHDSKDEYDRPKCHPATCKAIIDEIIDWVENDNLNYPFLWMNGPVGSGKSTIARTIAKILTSTEPHEGSFAASFFFRKTVPGRNNPTRLVATIAYQLTRHVPKVKKHIAVALEKEPFVFDQSYEDQMAKLVMGPLIRLADRSRIPLLPDFEALLDLIAELFMQLINHPSAQDYSAGKRRRLVIIDGLDECGGLDSQVKILKLLFMAVQKAKFPLFFLIVSRPEHGIRTFFNEDRVNLLSRRLILDNEQYKLDDDIRSFLLSEFKNIRIEHPSGPSLPQIWPLESDVQQLVQKASGQFIYADTVMKFIKSHKTRPTTQLELILGMTPPDKSFTVLDDLYIRIFESAFGADFVDNAKRALEVFSFLILRETGNILTIEDVEKFLGYEDGDVQILFNDLHSVVNVPLAGSDFSESAIHIYHTSLRDFLLDKNRAKGFFIDAIKSHALLAKQCIRHLSNSFDSESKLLLFLVFAKAQVTCEAGFDTDNNILKISYFDLQHHHSVLFASRQSANSDLHAFDLGAYPNLAHHKDSVDLASHRFCLLLPFRDHIRYEIENNQ</sequence>
<dbReference type="InterPro" id="IPR056884">
    <property type="entry name" value="NPHP3-like_N"/>
</dbReference>
<gene>
    <name evidence="3" type="ORF">CPB84DRAFT_792515</name>
</gene>
<dbReference type="Gene3D" id="3.40.50.300">
    <property type="entry name" value="P-loop containing nucleotide triphosphate hydrolases"/>
    <property type="match status" value="1"/>
</dbReference>
<dbReference type="EMBL" id="JADNYJ010000310">
    <property type="protein sequence ID" value="KAF8871388.1"/>
    <property type="molecule type" value="Genomic_DNA"/>
</dbReference>